<dbReference type="EMBL" id="AZHB01000037">
    <property type="protein sequence ID" value="OAA53244.1"/>
    <property type="molecule type" value="Genomic_DNA"/>
</dbReference>
<evidence type="ECO:0000313" key="2">
    <source>
        <dbReference type="EMBL" id="OAA53244.1"/>
    </source>
</evidence>
<proteinExistence type="predicted"/>
<feature type="transmembrane region" description="Helical" evidence="1">
    <location>
        <begin position="6"/>
        <end position="22"/>
    </location>
</feature>
<keyword evidence="1" id="KW-0472">Membrane</keyword>
<keyword evidence="3" id="KW-1185">Reference proteome</keyword>
<dbReference type="AlphaFoldDB" id="A0A167LLZ6"/>
<evidence type="ECO:0000256" key="1">
    <source>
        <dbReference type="SAM" id="Phobius"/>
    </source>
</evidence>
<feature type="transmembrane region" description="Helical" evidence="1">
    <location>
        <begin position="78"/>
        <end position="97"/>
    </location>
</feature>
<name>A0A167LLZ6_CORFA</name>
<dbReference type="OrthoDB" id="72269at2759"/>
<comment type="caution">
    <text evidence="2">The sequence shown here is derived from an EMBL/GenBank/DDBJ whole genome shotgun (WGS) entry which is preliminary data.</text>
</comment>
<feature type="transmembrane region" description="Helical" evidence="1">
    <location>
        <begin position="50"/>
        <end position="72"/>
    </location>
</feature>
<reference evidence="2 3" key="1">
    <citation type="journal article" date="2016" name="Genome Biol. Evol.">
        <title>Divergent and convergent evolution of fungal pathogenicity.</title>
        <authorList>
            <person name="Shang Y."/>
            <person name="Xiao G."/>
            <person name="Zheng P."/>
            <person name="Cen K."/>
            <person name="Zhan S."/>
            <person name="Wang C."/>
        </authorList>
    </citation>
    <scope>NUCLEOTIDE SEQUENCE [LARGE SCALE GENOMIC DNA]</scope>
    <source>
        <strain evidence="2 3">ARSEF 2679</strain>
    </source>
</reference>
<accession>A0A167LLZ6</accession>
<protein>
    <submittedName>
        <fullName evidence="2">Uncharacterized protein</fullName>
    </submittedName>
</protein>
<gene>
    <name evidence="2" type="ORF">ISF_08858</name>
</gene>
<dbReference type="RefSeq" id="XP_018700297.1">
    <property type="nucleotide sequence ID" value="XM_018852461.1"/>
</dbReference>
<evidence type="ECO:0000313" key="3">
    <source>
        <dbReference type="Proteomes" id="UP000076744"/>
    </source>
</evidence>
<keyword evidence="1" id="KW-0812">Transmembrane</keyword>
<dbReference type="Proteomes" id="UP000076744">
    <property type="component" value="Unassembled WGS sequence"/>
</dbReference>
<organism evidence="2 3">
    <name type="scientific">Cordyceps fumosorosea (strain ARSEF 2679)</name>
    <name type="common">Isaria fumosorosea</name>
    <dbReference type="NCBI Taxonomy" id="1081104"/>
    <lineage>
        <taxon>Eukaryota</taxon>
        <taxon>Fungi</taxon>
        <taxon>Dikarya</taxon>
        <taxon>Ascomycota</taxon>
        <taxon>Pezizomycotina</taxon>
        <taxon>Sordariomycetes</taxon>
        <taxon>Hypocreomycetidae</taxon>
        <taxon>Hypocreales</taxon>
        <taxon>Cordycipitaceae</taxon>
        <taxon>Cordyceps</taxon>
    </lineage>
</organism>
<dbReference type="STRING" id="1081104.A0A167LLZ6"/>
<sequence length="113" mass="12541">MSIPNILLLLAFSAYYFVWYFSDKNGLTSQIGAAITVGKLPGIEERLRQVYTGIEALDTILVFLTTFFWTLVDGSQPGMMLHSITFCGALGSAWILVTLESWRRGNAWTTAAL</sequence>
<dbReference type="GeneID" id="30025150"/>
<keyword evidence="1" id="KW-1133">Transmembrane helix</keyword>